<protein>
    <recommendedName>
        <fullName evidence="2">Essential protein Yae1 N-terminal domain-containing protein</fullName>
    </recommendedName>
</protein>
<evidence type="ECO:0000259" key="2">
    <source>
        <dbReference type="Pfam" id="PF09811"/>
    </source>
</evidence>
<dbReference type="PANTHER" id="PTHR28532">
    <property type="entry name" value="GEO13458P1"/>
    <property type="match status" value="1"/>
</dbReference>
<dbReference type="InterPro" id="IPR052436">
    <property type="entry name" value="LTO1_adapter"/>
</dbReference>
<dbReference type="Pfam" id="PF09811">
    <property type="entry name" value="Yae1_N"/>
    <property type="match status" value="1"/>
</dbReference>
<organism evidence="3 4">
    <name type="scientific">Coptis chinensis</name>
    <dbReference type="NCBI Taxonomy" id="261450"/>
    <lineage>
        <taxon>Eukaryota</taxon>
        <taxon>Viridiplantae</taxon>
        <taxon>Streptophyta</taxon>
        <taxon>Embryophyta</taxon>
        <taxon>Tracheophyta</taxon>
        <taxon>Spermatophyta</taxon>
        <taxon>Magnoliopsida</taxon>
        <taxon>Ranunculales</taxon>
        <taxon>Ranunculaceae</taxon>
        <taxon>Coptidoideae</taxon>
        <taxon>Coptis</taxon>
    </lineage>
</organism>
<dbReference type="AlphaFoldDB" id="A0A835H0U1"/>
<dbReference type="PANTHER" id="PTHR28532:SF1">
    <property type="entry name" value="ORAL CANCER OVEREXPRESSED 1"/>
    <property type="match status" value="1"/>
</dbReference>
<feature type="domain" description="Essential protein Yae1 N-terminal" evidence="2">
    <location>
        <begin position="27"/>
        <end position="65"/>
    </location>
</feature>
<name>A0A835H0U1_9MAGN</name>
<gene>
    <name evidence="3" type="ORF">IFM89_027267</name>
</gene>
<evidence type="ECO:0000313" key="4">
    <source>
        <dbReference type="Proteomes" id="UP000631114"/>
    </source>
</evidence>
<reference evidence="3 4" key="1">
    <citation type="submission" date="2020-10" db="EMBL/GenBank/DDBJ databases">
        <title>The Coptis chinensis genome and diversification of protoberbering-type alkaloids.</title>
        <authorList>
            <person name="Wang B."/>
            <person name="Shu S."/>
            <person name="Song C."/>
            <person name="Liu Y."/>
        </authorList>
    </citation>
    <scope>NUCLEOTIDE SEQUENCE [LARGE SCALE GENOMIC DNA]</scope>
    <source>
        <strain evidence="3">HL-2020</strain>
        <tissue evidence="3">Leaf</tissue>
    </source>
</reference>
<evidence type="ECO:0000256" key="1">
    <source>
        <dbReference type="ARBA" id="ARBA00038090"/>
    </source>
</evidence>
<evidence type="ECO:0000313" key="3">
    <source>
        <dbReference type="EMBL" id="KAF9589697.1"/>
    </source>
</evidence>
<keyword evidence="4" id="KW-1185">Reference proteome</keyword>
<dbReference type="InterPro" id="IPR019191">
    <property type="entry name" value="Essential_protein_Yae1_N"/>
</dbReference>
<dbReference type="EMBL" id="JADFTS010000009">
    <property type="protein sequence ID" value="KAF9589697.1"/>
    <property type="molecule type" value="Genomic_DNA"/>
</dbReference>
<comment type="similarity">
    <text evidence="1">Belongs to the LTO1 family.</text>
</comment>
<comment type="caution">
    <text evidence="3">The sequence shown here is derived from an EMBL/GenBank/DDBJ whole genome shotgun (WGS) entry which is preliminary data.</text>
</comment>
<proteinExistence type="inferred from homology"/>
<sequence>MATQSQQNMSDIFDSSLNLEDAHFEEGYKDGYKDGKISGKEEGKEVGLKHGFEVGEELGFYKGCINVWNSAIQMDSSCFSSRVQKSIKQMEDLVKKYPMMEPEDESVQDVLDSLRLKFKAVSATLGVKLDYVGYRNASSVSEF</sequence>
<dbReference type="OrthoDB" id="48036at2759"/>
<accession>A0A835H0U1</accession>
<dbReference type="Proteomes" id="UP000631114">
    <property type="component" value="Unassembled WGS sequence"/>
</dbReference>